<protein>
    <submittedName>
        <fullName evidence="2">DUF3997 domain-containing protein</fullName>
    </submittedName>
</protein>
<feature type="transmembrane region" description="Helical" evidence="1">
    <location>
        <begin position="7"/>
        <end position="28"/>
    </location>
</feature>
<comment type="caution">
    <text evidence="2">The sequence shown here is derived from an EMBL/GenBank/DDBJ whole genome shotgun (WGS) entry which is preliminary data.</text>
</comment>
<dbReference type="Proteomes" id="UP000824124">
    <property type="component" value="Unassembled WGS sequence"/>
</dbReference>
<reference evidence="2" key="1">
    <citation type="submission" date="2020-10" db="EMBL/GenBank/DDBJ databases">
        <authorList>
            <person name="Gilroy R."/>
        </authorList>
    </citation>
    <scope>NUCLEOTIDE SEQUENCE</scope>
    <source>
        <strain evidence="2">2830</strain>
    </source>
</reference>
<dbReference type="Pfam" id="PF13162">
    <property type="entry name" value="DUF3997"/>
    <property type="match status" value="1"/>
</dbReference>
<sequence length="140" mass="15593">MKRIFKWLVRIIFIVILLGIGLTIYSLLAPPEPPATAIHGGYALMKESSRSAYIVRQTEDGNTVEVIPSIIISYAVNNTYIAAKQTEVPASEDVKPDFTTYSYWLIDTASGEVFGPFYNEADFAAKCTELDLSFDEWLGT</sequence>
<gene>
    <name evidence="2" type="ORF">IAB00_03770</name>
</gene>
<keyword evidence="1" id="KW-0812">Transmembrane</keyword>
<organism evidence="2 3">
    <name type="scientific">Candidatus Avidehalobacter gallistercoris</name>
    <dbReference type="NCBI Taxonomy" id="2840694"/>
    <lineage>
        <taxon>Bacteria</taxon>
        <taxon>Bacillati</taxon>
        <taxon>Bacillota</taxon>
        <taxon>Clostridia</taxon>
        <taxon>Eubacteriales</taxon>
        <taxon>Peptococcaceae</taxon>
        <taxon>Peptococcaceae incertae sedis</taxon>
        <taxon>Candidatus Avidehalobacter</taxon>
    </lineage>
</organism>
<dbReference type="InterPro" id="IPR025059">
    <property type="entry name" value="DUF3997"/>
</dbReference>
<dbReference type="AlphaFoldDB" id="A0A9D1KYH2"/>
<reference evidence="2" key="2">
    <citation type="journal article" date="2021" name="PeerJ">
        <title>Extensive microbial diversity within the chicken gut microbiome revealed by metagenomics and culture.</title>
        <authorList>
            <person name="Gilroy R."/>
            <person name="Ravi A."/>
            <person name="Getino M."/>
            <person name="Pursley I."/>
            <person name="Horton D.L."/>
            <person name="Alikhan N.F."/>
            <person name="Baker D."/>
            <person name="Gharbi K."/>
            <person name="Hall N."/>
            <person name="Watson M."/>
            <person name="Adriaenssens E.M."/>
            <person name="Foster-Nyarko E."/>
            <person name="Jarju S."/>
            <person name="Secka A."/>
            <person name="Antonio M."/>
            <person name="Oren A."/>
            <person name="Chaudhuri R.R."/>
            <person name="La Ragione R."/>
            <person name="Hildebrand F."/>
            <person name="Pallen M.J."/>
        </authorList>
    </citation>
    <scope>NUCLEOTIDE SEQUENCE</scope>
    <source>
        <strain evidence="2">2830</strain>
    </source>
</reference>
<proteinExistence type="predicted"/>
<accession>A0A9D1KYH2</accession>
<evidence type="ECO:0000313" key="2">
    <source>
        <dbReference type="EMBL" id="HIU10349.1"/>
    </source>
</evidence>
<dbReference type="EMBL" id="DVMH01000021">
    <property type="protein sequence ID" value="HIU10349.1"/>
    <property type="molecule type" value="Genomic_DNA"/>
</dbReference>
<name>A0A9D1KYH2_9FIRM</name>
<evidence type="ECO:0000313" key="3">
    <source>
        <dbReference type="Proteomes" id="UP000824124"/>
    </source>
</evidence>
<evidence type="ECO:0000256" key="1">
    <source>
        <dbReference type="SAM" id="Phobius"/>
    </source>
</evidence>
<keyword evidence="1" id="KW-1133">Transmembrane helix</keyword>
<keyword evidence="1" id="KW-0472">Membrane</keyword>